<dbReference type="SUPFAM" id="SSF47699">
    <property type="entry name" value="Bifunctional inhibitor/lipid-transfer protein/seed storage 2S albumin"/>
    <property type="match status" value="1"/>
</dbReference>
<evidence type="ECO:0000259" key="4">
    <source>
        <dbReference type="SMART" id="SM00499"/>
    </source>
</evidence>
<keyword evidence="1" id="KW-0813">Transport</keyword>
<dbReference type="AlphaFoldDB" id="A0A2G5CQ36"/>
<keyword evidence="6" id="KW-1185">Reference proteome</keyword>
<keyword evidence="2" id="KW-0446">Lipid-binding</keyword>
<evidence type="ECO:0000256" key="1">
    <source>
        <dbReference type="ARBA" id="ARBA00022448"/>
    </source>
</evidence>
<dbReference type="SMART" id="SM00499">
    <property type="entry name" value="AAI"/>
    <property type="match status" value="1"/>
</dbReference>
<evidence type="ECO:0000313" key="6">
    <source>
        <dbReference type="Proteomes" id="UP000230069"/>
    </source>
</evidence>
<dbReference type="Proteomes" id="UP000230069">
    <property type="component" value="Unassembled WGS sequence"/>
</dbReference>
<dbReference type="PANTHER" id="PTHR33214">
    <property type="entry name" value="BIFUNCTIONAL INHIBITOR/LIPID-TRANSFER PROTEIN/SEED STORAGE 2S ALBUMIN SUPERFAMILY PROTEIN"/>
    <property type="match status" value="1"/>
</dbReference>
<evidence type="ECO:0000256" key="3">
    <source>
        <dbReference type="SAM" id="SignalP"/>
    </source>
</evidence>
<evidence type="ECO:0000256" key="2">
    <source>
        <dbReference type="ARBA" id="ARBA00023121"/>
    </source>
</evidence>
<protein>
    <recommendedName>
        <fullName evidence="4">Bifunctional inhibitor/plant lipid transfer protein/seed storage helical domain-containing protein</fullName>
    </recommendedName>
</protein>
<accession>A0A2G5CQ36</accession>
<dbReference type="FunCoup" id="A0A2G5CQ36">
    <property type="interactions" value="414"/>
</dbReference>
<name>A0A2G5CQ36_AQUCA</name>
<feature type="signal peptide" evidence="3">
    <location>
        <begin position="1"/>
        <end position="24"/>
    </location>
</feature>
<dbReference type="GO" id="GO:0008289">
    <property type="term" value="F:lipid binding"/>
    <property type="evidence" value="ECO:0007669"/>
    <property type="project" value="UniProtKB-KW"/>
</dbReference>
<sequence length="92" mass="9868">MKVSYLSIFIALVMFMSATNVSMAATCNPSQLSPCLSSITSGTPPSSACCAELRRQTPCFCQYKKNPSLSPYVNSPNARKMASACRIAFPSC</sequence>
<dbReference type="InterPro" id="IPR016140">
    <property type="entry name" value="Bifunc_inhib/LTP/seed_store"/>
</dbReference>
<evidence type="ECO:0000313" key="5">
    <source>
        <dbReference type="EMBL" id="PIA33405.1"/>
    </source>
</evidence>
<dbReference type="GO" id="GO:0006869">
    <property type="term" value="P:lipid transport"/>
    <property type="evidence" value="ECO:0007669"/>
    <property type="project" value="InterPro"/>
</dbReference>
<dbReference type="CDD" id="cd01959">
    <property type="entry name" value="nsLTP2"/>
    <property type="match status" value="1"/>
</dbReference>
<dbReference type="Pfam" id="PF00234">
    <property type="entry name" value="Tryp_alpha_amyl"/>
    <property type="match status" value="1"/>
</dbReference>
<dbReference type="InterPro" id="IPR033872">
    <property type="entry name" value="nsLTP2"/>
</dbReference>
<feature type="domain" description="Bifunctional inhibitor/plant lipid transfer protein/seed storage helical" evidence="4">
    <location>
        <begin position="27"/>
        <end position="92"/>
    </location>
</feature>
<reference evidence="5 6" key="1">
    <citation type="submission" date="2017-09" db="EMBL/GenBank/DDBJ databases">
        <title>WGS assembly of Aquilegia coerulea Goldsmith.</title>
        <authorList>
            <person name="Hodges S."/>
            <person name="Kramer E."/>
            <person name="Nordborg M."/>
            <person name="Tomkins J."/>
            <person name="Borevitz J."/>
            <person name="Derieg N."/>
            <person name="Yan J."/>
            <person name="Mihaltcheva S."/>
            <person name="Hayes R.D."/>
            <person name="Rokhsar D."/>
        </authorList>
    </citation>
    <scope>NUCLEOTIDE SEQUENCE [LARGE SCALE GENOMIC DNA]</scope>
    <source>
        <strain evidence="6">cv. Goldsmith</strain>
    </source>
</reference>
<dbReference type="EMBL" id="KZ305058">
    <property type="protein sequence ID" value="PIA33405.1"/>
    <property type="molecule type" value="Genomic_DNA"/>
</dbReference>
<gene>
    <name evidence="5" type="ORF">AQUCO_04100082v1</name>
</gene>
<dbReference type="STRING" id="218851.A0A2G5CQ36"/>
<feature type="chain" id="PRO_5013517064" description="Bifunctional inhibitor/plant lipid transfer protein/seed storage helical domain-containing protein" evidence="3">
    <location>
        <begin position="25"/>
        <end position="92"/>
    </location>
</feature>
<keyword evidence="3" id="KW-0732">Signal</keyword>
<proteinExistence type="predicted"/>
<dbReference type="Gene3D" id="1.10.110.10">
    <property type="entry name" value="Plant lipid-transfer and hydrophobic proteins"/>
    <property type="match status" value="1"/>
</dbReference>
<organism evidence="5 6">
    <name type="scientific">Aquilegia coerulea</name>
    <name type="common">Rocky mountain columbine</name>
    <dbReference type="NCBI Taxonomy" id="218851"/>
    <lineage>
        <taxon>Eukaryota</taxon>
        <taxon>Viridiplantae</taxon>
        <taxon>Streptophyta</taxon>
        <taxon>Embryophyta</taxon>
        <taxon>Tracheophyta</taxon>
        <taxon>Spermatophyta</taxon>
        <taxon>Magnoliopsida</taxon>
        <taxon>Ranunculales</taxon>
        <taxon>Ranunculaceae</taxon>
        <taxon>Thalictroideae</taxon>
        <taxon>Aquilegia</taxon>
    </lineage>
</organism>
<dbReference type="EMBL" id="KZ305058">
    <property type="protein sequence ID" value="PIA33404.1"/>
    <property type="molecule type" value="Genomic_DNA"/>
</dbReference>
<dbReference type="PANTHER" id="PTHR33214:SF69">
    <property type="entry name" value="BIFUNCTIONAL INHIBITOR_LIPID-TRANSFER PROTEIN_SEED STORAGE 2S ALBUMIN SUPERFAMILY PROTEIN"/>
    <property type="match status" value="1"/>
</dbReference>
<dbReference type="InterPro" id="IPR036312">
    <property type="entry name" value="Bifun_inhib/LTP/seed_sf"/>
</dbReference>
<dbReference type="OrthoDB" id="665742at2759"/>